<gene>
    <name evidence="4" type="ORF">MGMO_162c00110</name>
</gene>
<name>V5DJK5_9GAMM</name>
<reference evidence="4 5" key="1">
    <citation type="journal article" date="2013" name="Genome Announc.">
        <title>Draft Genome Sequence of the Methanotrophic Gammaproteobacterium Methyloglobulus morosus DSM 22980 Strain KoM1.</title>
        <authorList>
            <person name="Poehlein A."/>
            <person name="Deutzmann J.S."/>
            <person name="Daniel R."/>
            <person name="Simeonova D.D."/>
        </authorList>
    </citation>
    <scope>NUCLEOTIDE SEQUENCE [LARGE SCALE GENOMIC DNA]</scope>
    <source>
        <strain evidence="4 5">KoM1</strain>
    </source>
</reference>
<dbReference type="EMBL" id="AYLO01000148">
    <property type="protein sequence ID" value="ESS67581.1"/>
    <property type="molecule type" value="Genomic_DNA"/>
</dbReference>
<dbReference type="RefSeq" id="WP_023496354.1">
    <property type="nucleotide sequence ID" value="NZ_AYLO01000148.1"/>
</dbReference>
<proteinExistence type="predicted"/>
<keyword evidence="5" id="KW-1185">Reference proteome</keyword>
<evidence type="ECO:0000313" key="4">
    <source>
        <dbReference type="EMBL" id="ESS67581.1"/>
    </source>
</evidence>
<keyword evidence="1" id="KW-0732">Signal</keyword>
<dbReference type="AlphaFoldDB" id="V5DJK5"/>
<comment type="caution">
    <text evidence="4">The sequence shown here is derived from an EMBL/GenBank/DDBJ whole genome shotgun (WGS) entry which is preliminary data.</text>
</comment>
<dbReference type="InterPro" id="IPR025388">
    <property type="entry name" value="Alginate_export_dom"/>
</dbReference>
<dbReference type="Proteomes" id="UP000017842">
    <property type="component" value="Unassembled WGS sequence"/>
</dbReference>
<evidence type="ECO:0000259" key="3">
    <source>
        <dbReference type="Pfam" id="PF18914"/>
    </source>
</evidence>
<dbReference type="OrthoDB" id="7869509at2"/>
<feature type="chain" id="PRO_5004732008" description="Alginate export domain-containing protein" evidence="1">
    <location>
        <begin position="25"/>
        <end position="619"/>
    </location>
</feature>
<dbReference type="eggNOG" id="ENOG5030R50">
    <property type="taxonomic scope" value="Bacteria"/>
</dbReference>
<dbReference type="STRING" id="1116472.MGMO_162c00110"/>
<dbReference type="Pfam" id="PF13372">
    <property type="entry name" value="Alginate_exp"/>
    <property type="match status" value="1"/>
</dbReference>
<feature type="domain" description="DUF5666" evidence="3">
    <location>
        <begin position="64"/>
        <end position="122"/>
    </location>
</feature>
<evidence type="ECO:0000259" key="2">
    <source>
        <dbReference type="Pfam" id="PF13372"/>
    </source>
</evidence>
<dbReference type="Gene3D" id="2.40.160.100">
    <property type="match status" value="1"/>
</dbReference>
<sequence length="619" mass="71055">MDTKKSANFLAFAVLCFAYTQAWAGNFDNEWFRIFGRWDGEELRADNIQLRLPEAEPNRGQISGQVEKIDLHAKSLAVGPFAVHWTDNTQFEDITSSQLRVGKTLKISLKMNEKGQYNARKIGLEATPFAPHSLQVTGLSGNTFERKDGVHEFKILNIPIYTALNGYNVLKSLIRRQDVRRPDDQYKFNLFGKPVTLGGAYDFNPRLRNNFDLDERSQDANVRIDNELKLEAFYPISDFSAVFLSFIGSTTSRFNFSNDTRNRTTFEIDRDETWIFFDRLAGTGFGLQFGNQNVTESREWWWDKDMDSLRLYYNRGPFHFELLGGKQIGGESTLISISPKDKEVPRILSMASWAWSYKQRLELFFLKQWDQSSQENVGDVIKRINRDNFDDNATWFGARAIGEVGLSDYGSLNYWADFAGVNGKETVFTYGSIDNIFTKTKSKNKNDVSGWAFDIGAFWTLPVKYQPTLTLSYAHGSGDRHPNDGHNSAFRQTGIQRNNWRFNGVNRFKIYGELFDPELSNMNIFTSALGVRVFKNSSIEMVYHKYDQDQAVSSIRNNNLNKSPNGISRDLGHEVDLVMNFREWKRLELELTGSVFDPGSAFSNQDKAYGIFFDANYNF</sequence>
<dbReference type="Pfam" id="PF18914">
    <property type="entry name" value="DUF5666"/>
    <property type="match status" value="1"/>
</dbReference>
<protein>
    <recommendedName>
        <fullName evidence="6">Alginate export domain-containing protein</fullName>
    </recommendedName>
</protein>
<accession>V5DJK5</accession>
<dbReference type="InterPro" id="IPR053728">
    <property type="entry name" value="Alginate_Permeability_Chnl"/>
</dbReference>
<evidence type="ECO:0000256" key="1">
    <source>
        <dbReference type="SAM" id="SignalP"/>
    </source>
</evidence>
<dbReference type="InterPro" id="IPR043724">
    <property type="entry name" value="DUF5666"/>
</dbReference>
<evidence type="ECO:0000313" key="5">
    <source>
        <dbReference type="Proteomes" id="UP000017842"/>
    </source>
</evidence>
<organism evidence="4 5">
    <name type="scientific">Methyloglobulus morosus KoM1</name>
    <dbReference type="NCBI Taxonomy" id="1116472"/>
    <lineage>
        <taxon>Bacteria</taxon>
        <taxon>Pseudomonadati</taxon>
        <taxon>Pseudomonadota</taxon>
        <taxon>Gammaproteobacteria</taxon>
        <taxon>Methylococcales</taxon>
        <taxon>Methylococcaceae</taxon>
        <taxon>Methyloglobulus</taxon>
    </lineage>
</organism>
<evidence type="ECO:0008006" key="6">
    <source>
        <dbReference type="Google" id="ProtNLM"/>
    </source>
</evidence>
<feature type="domain" description="Alginate export" evidence="2">
    <location>
        <begin position="208"/>
        <end position="609"/>
    </location>
</feature>
<feature type="signal peptide" evidence="1">
    <location>
        <begin position="1"/>
        <end position="24"/>
    </location>
</feature>